<evidence type="ECO:0000256" key="1">
    <source>
        <dbReference type="SAM" id="Phobius"/>
    </source>
</evidence>
<comment type="caution">
    <text evidence="2">The sequence shown here is derived from an EMBL/GenBank/DDBJ whole genome shotgun (WGS) entry which is preliminary data.</text>
</comment>
<protein>
    <submittedName>
        <fullName evidence="2">Uncharacterized protein</fullName>
    </submittedName>
</protein>
<dbReference type="Proteomes" id="UP000192721">
    <property type="component" value="Unassembled WGS sequence"/>
</dbReference>
<feature type="transmembrane region" description="Helical" evidence="1">
    <location>
        <begin position="33"/>
        <end position="52"/>
    </location>
</feature>
<keyword evidence="1" id="KW-0812">Transmembrane</keyword>
<accession>A0A1W0CAJ4</accession>
<dbReference type="EMBL" id="MUKV01000056">
    <property type="protein sequence ID" value="OQS31765.1"/>
    <property type="molecule type" value="Genomic_DNA"/>
</dbReference>
<dbReference type="AlphaFoldDB" id="A0A1W0CAJ4"/>
<feature type="transmembrane region" description="Helical" evidence="1">
    <location>
        <begin position="64"/>
        <end position="88"/>
    </location>
</feature>
<proteinExistence type="predicted"/>
<sequence>MEILIASLLAPCFCQLLYYSLSSEEGLRLRGPAIDWVMCLMLPLAMVIMGGLELVNGSGPMAGYGILLFAPGGVLGLITGLVFGLWVMRRRSRLGVDHERQ</sequence>
<organism evidence="2 3">
    <name type="scientific">Chromobacterium haemolyticum</name>
    <dbReference type="NCBI Taxonomy" id="394935"/>
    <lineage>
        <taxon>Bacteria</taxon>
        <taxon>Pseudomonadati</taxon>
        <taxon>Pseudomonadota</taxon>
        <taxon>Betaproteobacteria</taxon>
        <taxon>Neisseriales</taxon>
        <taxon>Chromobacteriaceae</taxon>
        <taxon>Chromobacterium</taxon>
    </lineage>
</organism>
<name>A0A1W0CAJ4_9NEIS</name>
<evidence type="ECO:0000313" key="2">
    <source>
        <dbReference type="EMBL" id="OQS31765.1"/>
    </source>
</evidence>
<keyword evidence="1" id="KW-0472">Membrane</keyword>
<keyword evidence="1" id="KW-1133">Transmembrane helix</keyword>
<reference evidence="2 3" key="1">
    <citation type="submission" date="2017-02" db="EMBL/GenBank/DDBJ databases">
        <title>Chromobacterium haemolyticum H5244.</title>
        <authorList>
            <person name="Gulvik C.A."/>
        </authorList>
    </citation>
    <scope>NUCLEOTIDE SEQUENCE [LARGE SCALE GENOMIC DNA]</scope>
    <source>
        <strain evidence="2 3">H5244</strain>
    </source>
</reference>
<evidence type="ECO:0000313" key="3">
    <source>
        <dbReference type="Proteomes" id="UP000192721"/>
    </source>
</evidence>
<gene>
    <name evidence="2" type="ORF">B0T45_22600</name>
</gene>
<dbReference type="RefSeq" id="WP_081557059.1">
    <property type="nucleotide sequence ID" value="NZ_MUKV01000056.1"/>
</dbReference>